<dbReference type="EMBL" id="BMIO01000004">
    <property type="protein sequence ID" value="GGD40609.1"/>
    <property type="molecule type" value="Genomic_DNA"/>
</dbReference>
<evidence type="ECO:0000313" key="3">
    <source>
        <dbReference type="Proteomes" id="UP000598997"/>
    </source>
</evidence>
<gene>
    <name evidence="2" type="ORF">GCM10010989_13370</name>
</gene>
<evidence type="ECO:0000256" key="1">
    <source>
        <dbReference type="SAM" id="MobiDB-lite"/>
    </source>
</evidence>
<evidence type="ECO:0000313" key="2">
    <source>
        <dbReference type="EMBL" id="GGD40609.1"/>
    </source>
</evidence>
<dbReference type="Proteomes" id="UP000598997">
    <property type="component" value="Unassembled WGS sequence"/>
</dbReference>
<dbReference type="RefSeq" id="WP_066766864.1">
    <property type="nucleotide sequence ID" value="NZ_BMIO01000004.1"/>
</dbReference>
<evidence type="ECO:0008006" key="4">
    <source>
        <dbReference type="Google" id="ProtNLM"/>
    </source>
</evidence>
<keyword evidence="3" id="KW-1185">Reference proteome</keyword>
<organism evidence="2 3">
    <name type="scientific">Croceicoccus pelagius</name>
    <dbReference type="NCBI Taxonomy" id="1703341"/>
    <lineage>
        <taxon>Bacteria</taxon>
        <taxon>Pseudomonadati</taxon>
        <taxon>Pseudomonadota</taxon>
        <taxon>Alphaproteobacteria</taxon>
        <taxon>Sphingomonadales</taxon>
        <taxon>Erythrobacteraceae</taxon>
        <taxon>Croceicoccus</taxon>
    </lineage>
</organism>
<name>A0A916YCX2_9SPHN</name>
<proteinExistence type="predicted"/>
<reference evidence="2 3" key="1">
    <citation type="journal article" date="2014" name="Int. J. Syst. Evol. Microbiol.">
        <title>Complete genome sequence of Corynebacterium casei LMG S-19264T (=DSM 44701T), isolated from a smear-ripened cheese.</title>
        <authorList>
            <consortium name="US DOE Joint Genome Institute (JGI-PGF)"/>
            <person name="Walter F."/>
            <person name="Albersmeier A."/>
            <person name="Kalinowski J."/>
            <person name="Ruckert C."/>
        </authorList>
    </citation>
    <scope>NUCLEOTIDE SEQUENCE [LARGE SCALE GENOMIC DNA]</scope>
    <source>
        <strain evidence="2 3">CGMCC 1.15358</strain>
    </source>
</reference>
<dbReference type="OrthoDB" id="7569374at2"/>
<accession>A0A916YCX2</accession>
<dbReference type="AlphaFoldDB" id="A0A916YCX2"/>
<sequence length="120" mass="13375">MTEKPFNPVAAWQDVIQRWEHELNAWSGQFTNSEEFGALIGQATKATVYAQKAMAEQTEAVLRSLNLPSKSQIDEISERLAVIEDHIAQIRLEMGEGTRKASGGEPKRTRKPPADPKADE</sequence>
<protein>
    <recommendedName>
        <fullName evidence="4">Poly(3-hydroxyalkanoate) polymerase subunit PhaE</fullName>
    </recommendedName>
</protein>
<dbReference type="GO" id="GO:0042619">
    <property type="term" value="P:poly-hydroxybutyrate biosynthetic process"/>
    <property type="evidence" value="ECO:0007669"/>
    <property type="project" value="UniProtKB-KW"/>
</dbReference>
<feature type="region of interest" description="Disordered" evidence="1">
    <location>
        <begin position="93"/>
        <end position="120"/>
    </location>
</feature>
<comment type="caution">
    <text evidence="2">The sequence shown here is derived from an EMBL/GenBank/DDBJ whole genome shotgun (WGS) entry which is preliminary data.</text>
</comment>